<comment type="caution">
    <text evidence="1">The sequence shown here is derived from an EMBL/GenBank/DDBJ whole genome shotgun (WGS) entry which is preliminary data.</text>
</comment>
<evidence type="ECO:0000313" key="1">
    <source>
        <dbReference type="EMBL" id="KAK0489392.1"/>
    </source>
</evidence>
<dbReference type="Proteomes" id="UP001175227">
    <property type="component" value="Unassembled WGS sequence"/>
</dbReference>
<dbReference type="EMBL" id="JAUEPR010000002">
    <property type="protein sequence ID" value="KAK0489392.1"/>
    <property type="molecule type" value="Genomic_DNA"/>
</dbReference>
<evidence type="ECO:0000313" key="2">
    <source>
        <dbReference type="Proteomes" id="UP001175227"/>
    </source>
</evidence>
<dbReference type="Pfam" id="PF20414">
    <property type="entry name" value="DUF6698"/>
    <property type="match status" value="1"/>
</dbReference>
<accession>A0AA39PRW7</accession>
<feature type="non-terminal residue" evidence="1">
    <location>
        <position position="1"/>
    </location>
</feature>
<protein>
    <submittedName>
        <fullName evidence="1">Uncharacterized protein</fullName>
    </submittedName>
</protein>
<name>A0AA39PRW7_9AGAR</name>
<feature type="non-terminal residue" evidence="1">
    <location>
        <position position="121"/>
    </location>
</feature>
<keyword evidence="2" id="KW-1185">Reference proteome</keyword>
<reference evidence="1" key="1">
    <citation type="submission" date="2023-06" db="EMBL/GenBank/DDBJ databases">
        <authorList>
            <consortium name="Lawrence Berkeley National Laboratory"/>
            <person name="Ahrendt S."/>
            <person name="Sahu N."/>
            <person name="Indic B."/>
            <person name="Wong-Bajracharya J."/>
            <person name="Merenyi Z."/>
            <person name="Ke H.-M."/>
            <person name="Monk M."/>
            <person name="Kocsube S."/>
            <person name="Drula E."/>
            <person name="Lipzen A."/>
            <person name="Balint B."/>
            <person name="Henrissat B."/>
            <person name="Andreopoulos B."/>
            <person name="Martin F.M."/>
            <person name="Harder C.B."/>
            <person name="Rigling D."/>
            <person name="Ford K.L."/>
            <person name="Foster G.D."/>
            <person name="Pangilinan J."/>
            <person name="Papanicolaou A."/>
            <person name="Barry K."/>
            <person name="LaButti K."/>
            <person name="Viragh M."/>
            <person name="Koriabine M."/>
            <person name="Yan M."/>
            <person name="Riley R."/>
            <person name="Champramary S."/>
            <person name="Plett K.L."/>
            <person name="Tsai I.J."/>
            <person name="Slot J."/>
            <person name="Sipos G."/>
            <person name="Plett J."/>
            <person name="Nagy L.G."/>
            <person name="Grigoriev I.V."/>
        </authorList>
    </citation>
    <scope>NUCLEOTIDE SEQUENCE</scope>
    <source>
        <strain evidence="1">ICMP 16352</strain>
    </source>
</reference>
<dbReference type="AlphaFoldDB" id="A0AA39PRW7"/>
<gene>
    <name evidence="1" type="ORF">IW261DRAFT_1290156</name>
</gene>
<proteinExistence type="predicted"/>
<dbReference type="InterPro" id="IPR046521">
    <property type="entry name" value="DUF6698"/>
</dbReference>
<sequence length="121" mass="13914">PSFLYDQDLYNPKNDEAGLMKGYLLLRVYLHIFCSNGDPTKQEGLKQGSIAKINGIRSVTGWQIAYVACQAHYALSSKDSWTEQDGTFNMATFYNSVVTMFESYPDDEWCLDTLAWWNKYI</sequence>
<organism evidence="1 2">
    <name type="scientific">Armillaria novae-zelandiae</name>
    <dbReference type="NCBI Taxonomy" id="153914"/>
    <lineage>
        <taxon>Eukaryota</taxon>
        <taxon>Fungi</taxon>
        <taxon>Dikarya</taxon>
        <taxon>Basidiomycota</taxon>
        <taxon>Agaricomycotina</taxon>
        <taxon>Agaricomycetes</taxon>
        <taxon>Agaricomycetidae</taxon>
        <taxon>Agaricales</taxon>
        <taxon>Marasmiineae</taxon>
        <taxon>Physalacriaceae</taxon>
        <taxon>Armillaria</taxon>
    </lineage>
</organism>